<reference evidence="2 3" key="1">
    <citation type="journal article" date="2021" name="Elife">
        <title>Chloroplast acquisition without the gene transfer in kleptoplastic sea slugs, Plakobranchus ocellatus.</title>
        <authorList>
            <person name="Maeda T."/>
            <person name="Takahashi S."/>
            <person name="Yoshida T."/>
            <person name="Shimamura S."/>
            <person name="Takaki Y."/>
            <person name="Nagai Y."/>
            <person name="Toyoda A."/>
            <person name="Suzuki Y."/>
            <person name="Arimoto A."/>
            <person name="Ishii H."/>
            <person name="Satoh N."/>
            <person name="Nishiyama T."/>
            <person name="Hasebe M."/>
            <person name="Maruyama T."/>
            <person name="Minagawa J."/>
            <person name="Obokata J."/>
            <person name="Shigenobu S."/>
        </authorList>
    </citation>
    <scope>NUCLEOTIDE SEQUENCE [LARGE SCALE GENOMIC DNA]</scope>
</reference>
<name>A0AAV4ASZ9_9GAST</name>
<accession>A0AAV4ASZ9</accession>
<sequence>MRPPTNTTHGGSPPAGDSSRNNKRLTPRVESDKFLHQFHARYTLSGQRGDLFADCPVPMSKDVRWFPAIEQPCHFRRPADIFLTSVKVRRPKIILVVDSLYEKEKEACGINKSFWKAGVLGPKWCEALFKSSGSGCSSGERCSSSGSRNSSCGSGNISSINKSNRRNIISSSSSSNRGNSNGSSNSSSSSSNNGNNSNNIMNITTIMIKMILVVLPMPCLTTEINLRVIKTINPKEWRSFVHQNCATSFYGADAEHGNERLS</sequence>
<dbReference type="AlphaFoldDB" id="A0AAV4ASZ9"/>
<keyword evidence="3" id="KW-1185">Reference proteome</keyword>
<comment type="caution">
    <text evidence="2">The sequence shown here is derived from an EMBL/GenBank/DDBJ whole genome shotgun (WGS) entry which is preliminary data.</text>
</comment>
<proteinExistence type="predicted"/>
<dbReference type="Proteomes" id="UP000735302">
    <property type="component" value="Unassembled WGS sequence"/>
</dbReference>
<evidence type="ECO:0000313" key="2">
    <source>
        <dbReference type="EMBL" id="GFO10022.1"/>
    </source>
</evidence>
<feature type="region of interest" description="Disordered" evidence="1">
    <location>
        <begin position="134"/>
        <end position="196"/>
    </location>
</feature>
<evidence type="ECO:0000256" key="1">
    <source>
        <dbReference type="SAM" id="MobiDB-lite"/>
    </source>
</evidence>
<dbReference type="EMBL" id="BLXT01004140">
    <property type="protein sequence ID" value="GFO10022.1"/>
    <property type="molecule type" value="Genomic_DNA"/>
</dbReference>
<feature type="region of interest" description="Disordered" evidence="1">
    <location>
        <begin position="1"/>
        <end position="24"/>
    </location>
</feature>
<evidence type="ECO:0000313" key="3">
    <source>
        <dbReference type="Proteomes" id="UP000735302"/>
    </source>
</evidence>
<protein>
    <submittedName>
        <fullName evidence="2">Uncharacterized protein</fullName>
    </submittedName>
</protein>
<gene>
    <name evidence="2" type="ORF">PoB_003652700</name>
</gene>
<organism evidence="2 3">
    <name type="scientific">Plakobranchus ocellatus</name>
    <dbReference type="NCBI Taxonomy" id="259542"/>
    <lineage>
        <taxon>Eukaryota</taxon>
        <taxon>Metazoa</taxon>
        <taxon>Spiralia</taxon>
        <taxon>Lophotrochozoa</taxon>
        <taxon>Mollusca</taxon>
        <taxon>Gastropoda</taxon>
        <taxon>Heterobranchia</taxon>
        <taxon>Euthyneura</taxon>
        <taxon>Panpulmonata</taxon>
        <taxon>Sacoglossa</taxon>
        <taxon>Placobranchoidea</taxon>
        <taxon>Plakobranchidae</taxon>
        <taxon>Plakobranchus</taxon>
    </lineage>
</organism>
<feature type="compositionally biased region" description="Polar residues" evidence="1">
    <location>
        <begin position="1"/>
        <end position="10"/>
    </location>
</feature>